<dbReference type="PANTHER" id="PTHR12236">
    <property type="entry name" value="STRUCTURAL CONTITUENT OF CUTICLE"/>
    <property type="match status" value="1"/>
</dbReference>
<dbReference type="PRINTS" id="PR00947">
    <property type="entry name" value="CUTICLE"/>
</dbReference>
<dbReference type="GO" id="GO:0005615">
    <property type="term" value="C:extracellular space"/>
    <property type="evidence" value="ECO:0007669"/>
    <property type="project" value="TreeGrafter"/>
</dbReference>
<evidence type="ECO:0000256" key="1">
    <source>
        <dbReference type="ARBA" id="ARBA00022460"/>
    </source>
</evidence>
<dbReference type="OrthoDB" id="6510765at2759"/>
<dbReference type="PROSITE" id="PS51155">
    <property type="entry name" value="CHIT_BIND_RR_2"/>
    <property type="match status" value="2"/>
</dbReference>
<dbReference type="InterPro" id="IPR051217">
    <property type="entry name" value="Insect_Cuticle_Struc_Prot"/>
</dbReference>
<dbReference type="InterPro" id="IPR000618">
    <property type="entry name" value="Insect_cuticle"/>
</dbReference>
<name>A0A6J1WJU0_GALME</name>
<keyword evidence="6" id="KW-1185">Reference proteome</keyword>
<keyword evidence="1 3" id="KW-0193">Cuticle</keyword>
<dbReference type="RefSeq" id="XP_026751027.1">
    <property type="nucleotide sequence ID" value="XM_026895226.3"/>
</dbReference>
<feature type="compositionally biased region" description="Basic and acidic residues" evidence="4">
    <location>
        <begin position="76"/>
        <end position="93"/>
    </location>
</feature>
<dbReference type="AlphaFoldDB" id="A0A6J1WJU0"/>
<evidence type="ECO:0000256" key="3">
    <source>
        <dbReference type="PROSITE-ProRule" id="PRU00497"/>
    </source>
</evidence>
<evidence type="ECO:0000313" key="6">
    <source>
        <dbReference type="Proteomes" id="UP001652740"/>
    </source>
</evidence>
<reference evidence="7" key="1">
    <citation type="submission" date="2025-08" db="UniProtKB">
        <authorList>
            <consortium name="RefSeq"/>
        </authorList>
    </citation>
    <scope>IDENTIFICATION</scope>
    <source>
        <tissue evidence="7">Whole larvae</tissue>
    </source>
</reference>
<sequence>MFSKVICFALVVAAVAAQYGDHGHGHAYSSQHISRHDGPDHVVSVHGHEGGHGHDHGHHVDYYAHPKYEFEYKVSDHHTGDHKSQHESRDGDHVTGYYSLHEPDGSERIVHYHGDKHSGFHATVKHETHHIVLCLIAMVAVTAAQYDHEHGHHAYSSQHISRHDGHAQPVTIHGHHEHGHDHGHHHVDYYAHPKYEFEYKVSDPHTGDHKSQHESRDGDHVTGYYALHEPDGSERHVDYHSDKHSGFHATVKHSTHHIVPHHHHH</sequence>
<accession>A0A6J1WJU0</accession>
<evidence type="ECO:0000256" key="5">
    <source>
        <dbReference type="SAM" id="SignalP"/>
    </source>
</evidence>
<gene>
    <name evidence="7" type="primary">LOC113511584</name>
</gene>
<dbReference type="Pfam" id="PF00379">
    <property type="entry name" value="Chitin_bind_4"/>
    <property type="match status" value="2"/>
</dbReference>
<proteinExistence type="predicted"/>
<organism evidence="6 7">
    <name type="scientific">Galleria mellonella</name>
    <name type="common">Greater wax moth</name>
    <dbReference type="NCBI Taxonomy" id="7137"/>
    <lineage>
        <taxon>Eukaryota</taxon>
        <taxon>Metazoa</taxon>
        <taxon>Ecdysozoa</taxon>
        <taxon>Arthropoda</taxon>
        <taxon>Hexapoda</taxon>
        <taxon>Insecta</taxon>
        <taxon>Pterygota</taxon>
        <taxon>Neoptera</taxon>
        <taxon>Endopterygota</taxon>
        <taxon>Lepidoptera</taxon>
        <taxon>Glossata</taxon>
        <taxon>Ditrysia</taxon>
        <taxon>Pyraloidea</taxon>
        <taxon>Pyralidae</taxon>
        <taxon>Galleriinae</taxon>
        <taxon>Galleria</taxon>
    </lineage>
</organism>
<protein>
    <submittedName>
        <fullName evidence="7">Histidine-rich glycoprotein-like</fullName>
    </submittedName>
</protein>
<feature type="region of interest" description="Disordered" evidence="4">
    <location>
        <begin position="76"/>
        <end position="100"/>
    </location>
</feature>
<dbReference type="InParanoid" id="A0A6J1WJU0"/>
<dbReference type="GO" id="GO:0031012">
    <property type="term" value="C:extracellular matrix"/>
    <property type="evidence" value="ECO:0007669"/>
    <property type="project" value="TreeGrafter"/>
</dbReference>
<dbReference type="GO" id="GO:0042302">
    <property type="term" value="F:structural constituent of cuticle"/>
    <property type="evidence" value="ECO:0007669"/>
    <property type="project" value="UniProtKB-UniRule"/>
</dbReference>
<dbReference type="PANTHER" id="PTHR12236:SF95">
    <property type="entry name" value="CUTICULAR PROTEIN 76BD, ISOFORM C-RELATED"/>
    <property type="match status" value="1"/>
</dbReference>
<evidence type="ECO:0000256" key="2">
    <source>
        <dbReference type="ARBA" id="ARBA00022729"/>
    </source>
</evidence>
<keyword evidence="2 5" id="KW-0732">Signal</keyword>
<evidence type="ECO:0000313" key="7">
    <source>
        <dbReference type="RefSeq" id="XP_026751027.1"/>
    </source>
</evidence>
<feature type="chain" id="PRO_5026698265" evidence="5">
    <location>
        <begin position="18"/>
        <end position="265"/>
    </location>
</feature>
<feature type="signal peptide" evidence="5">
    <location>
        <begin position="1"/>
        <end position="17"/>
    </location>
</feature>
<evidence type="ECO:0000256" key="4">
    <source>
        <dbReference type="SAM" id="MobiDB-lite"/>
    </source>
</evidence>
<dbReference type="KEGG" id="gmw:113511584"/>
<dbReference type="Proteomes" id="UP001652740">
    <property type="component" value="Unplaced"/>
</dbReference>
<dbReference type="GeneID" id="113511584"/>